<evidence type="ECO:0000313" key="2">
    <source>
        <dbReference type="Proteomes" id="UP001164693"/>
    </source>
</evidence>
<evidence type="ECO:0000313" key="1">
    <source>
        <dbReference type="EMBL" id="WAX56815.1"/>
    </source>
</evidence>
<name>A0ABY7JW77_9ACTN</name>
<proteinExistence type="predicted"/>
<dbReference type="EMBL" id="CP097463">
    <property type="protein sequence ID" value="WAX56815.1"/>
    <property type="molecule type" value="Genomic_DNA"/>
</dbReference>
<sequence length="89" mass="9948">MTTGLGSAVPWFAVRCIFAIGRGDDDEVHTYEERITLWRASHFDEAIALAEAEATEYATAIEGGRMPTWALPSVTSSRTWWAKVLRCSR</sequence>
<dbReference type="Pfam" id="PF14119">
    <property type="entry name" value="DUF4288"/>
    <property type="match status" value="1"/>
</dbReference>
<dbReference type="RefSeq" id="WP_269443350.1">
    <property type="nucleotide sequence ID" value="NZ_CP097463.1"/>
</dbReference>
<keyword evidence="2" id="KW-1185">Reference proteome</keyword>
<accession>A0ABY7JW77</accession>
<organism evidence="1 2">
    <name type="scientific">Jatrophihabitans cynanchi</name>
    <dbReference type="NCBI Taxonomy" id="2944128"/>
    <lineage>
        <taxon>Bacteria</taxon>
        <taxon>Bacillati</taxon>
        <taxon>Actinomycetota</taxon>
        <taxon>Actinomycetes</taxon>
        <taxon>Jatrophihabitantales</taxon>
        <taxon>Jatrophihabitantaceae</taxon>
        <taxon>Jatrophihabitans</taxon>
    </lineage>
</organism>
<dbReference type="Proteomes" id="UP001164693">
    <property type="component" value="Chromosome"/>
</dbReference>
<protein>
    <submittedName>
        <fullName evidence="1">Uncharacterized protein</fullName>
    </submittedName>
</protein>
<dbReference type="InterPro" id="IPR025630">
    <property type="entry name" value="DUF4288"/>
</dbReference>
<gene>
    <name evidence="1" type="ORF">M6B22_20155</name>
</gene>
<reference evidence="1" key="1">
    <citation type="submission" date="2022-05" db="EMBL/GenBank/DDBJ databases">
        <title>Jatrophihabitans sp. SB3-54 whole genome sequence.</title>
        <authorList>
            <person name="Suh M.K."/>
            <person name="Eom M.K."/>
            <person name="Kim J.S."/>
            <person name="Kim H.S."/>
            <person name="Do H.E."/>
            <person name="Shin Y.K."/>
            <person name="Lee J.-S."/>
        </authorList>
    </citation>
    <scope>NUCLEOTIDE SEQUENCE</scope>
    <source>
        <strain evidence="1">SB3-54</strain>
    </source>
</reference>